<dbReference type="Proteomes" id="UP000179251">
    <property type="component" value="Unassembled WGS sequence"/>
</dbReference>
<evidence type="ECO:0000256" key="1">
    <source>
        <dbReference type="SAM" id="Phobius"/>
    </source>
</evidence>
<evidence type="ECO:0000313" key="2">
    <source>
        <dbReference type="EMBL" id="OGF62210.1"/>
    </source>
</evidence>
<name>A0A1F5VFU2_9BACT</name>
<sequence>MFEAVRWSTFAATAVLAVFGYSDQLRLIYENKSTSGLSLVMILLALWSWLSYTFYGWLHGDKKIFWPNLVGTIFISLILISFLIY</sequence>
<accession>A0A1F5VFU2</accession>
<dbReference type="InterPro" id="IPR004316">
    <property type="entry name" value="SWEET_rpt"/>
</dbReference>
<feature type="transmembrane region" description="Helical" evidence="1">
    <location>
        <begin position="6"/>
        <end position="25"/>
    </location>
</feature>
<evidence type="ECO:0000313" key="3">
    <source>
        <dbReference type="Proteomes" id="UP000179251"/>
    </source>
</evidence>
<gene>
    <name evidence="2" type="ORF">A2834_01090</name>
</gene>
<keyword evidence="1" id="KW-1133">Transmembrane helix</keyword>
<keyword evidence="1" id="KW-0472">Membrane</keyword>
<reference evidence="2 3" key="1">
    <citation type="journal article" date="2016" name="Nat. Commun.">
        <title>Thousands of microbial genomes shed light on interconnected biogeochemical processes in an aquifer system.</title>
        <authorList>
            <person name="Anantharaman K."/>
            <person name="Brown C.T."/>
            <person name="Hug L.A."/>
            <person name="Sharon I."/>
            <person name="Castelle C.J."/>
            <person name="Probst A.J."/>
            <person name="Thomas B.C."/>
            <person name="Singh A."/>
            <person name="Wilkins M.J."/>
            <person name="Karaoz U."/>
            <person name="Brodie E.L."/>
            <person name="Williams K.H."/>
            <person name="Hubbard S.S."/>
            <person name="Banfield J.F."/>
        </authorList>
    </citation>
    <scope>NUCLEOTIDE SEQUENCE [LARGE SCALE GENOMIC DNA]</scope>
</reference>
<dbReference type="STRING" id="1798325.A2834_01090"/>
<dbReference type="AlphaFoldDB" id="A0A1F5VFU2"/>
<protein>
    <submittedName>
        <fullName evidence="2">Uncharacterized protein</fullName>
    </submittedName>
</protein>
<dbReference type="Gene3D" id="1.20.1280.290">
    <property type="match status" value="1"/>
</dbReference>
<comment type="caution">
    <text evidence="2">The sequence shown here is derived from an EMBL/GenBank/DDBJ whole genome shotgun (WGS) entry which is preliminary data.</text>
</comment>
<dbReference type="EMBL" id="MFHD01000021">
    <property type="protein sequence ID" value="OGF62210.1"/>
    <property type="molecule type" value="Genomic_DNA"/>
</dbReference>
<organism evidence="2 3">
    <name type="scientific">Candidatus Giovannonibacteria bacterium RIFCSPHIGHO2_01_FULL_45_23</name>
    <dbReference type="NCBI Taxonomy" id="1798325"/>
    <lineage>
        <taxon>Bacteria</taxon>
        <taxon>Candidatus Giovannoniibacteriota</taxon>
    </lineage>
</organism>
<proteinExistence type="predicted"/>
<keyword evidence="1" id="KW-0812">Transmembrane</keyword>
<feature type="transmembrane region" description="Helical" evidence="1">
    <location>
        <begin position="37"/>
        <end position="58"/>
    </location>
</feature>
<dbReference type="GO" id="GO:0016020">
    <property type="term" value="C:membrane"/>
    <property type="evidence" value="ECO:0007669"/>
    <property type="project" value="InterPro"/>
</dbReference>
<dbReference type="Pfam" id="PF03083">
    <property type="entry name" value="MtN3_slv"/>
    <property type="match status" value="1"/>
</dbReference>
<feature type="transmembrane region" description="Helical" evidence="1">
    <location>
        <begin position="64"/>
        <end position="84"/>
    </location>
</feature>